<dbReference type="EMBL" id="JAUJYO010000016">
    <property type="protein sequence ID" value="KAK1295388.1"/>
    <property type="molecule type" value="Genomic_DNA"/>
</dbReference>
<name>A0AAV9D5I9_ACOCL</name>
<gene>
    <name evidence="2" type="ORF">QJS10_CPA16g00664</name>
</gene>
<accession>A0AAV9D5I9</accession>
<dbReference type="Proteomes" id="UP001180020">
    <property type="component" value="Unassembled WGS sequence"/>
</dbReference>
<dbReference type="AlphaFoldDB" id="A0AAV9D5I9"/>
<comment type="caution">
    <text evidence="2">The sequence shown here is derived from an EMBL/GenBank/DDBJ whole genome shotgun (WGS) entry which is preliminary data.</text>
</comment>
<reference evidence="2" key="2">
    <citation type="submission" date="2023-06" db="EMBL/GenBank/DDBJ databases">
        <authorList>
            <person name="Ma L."/>
            <person name="Liu K.-W."/>
            <person name="Li Z."/>
            <person name="Hsiao Y.-Y."/>
            <person name="Qi Y."/>
            <person name="Fu T."/>
            <person name="Tang G."/>
            <person name="Zhang D."/>
            <person name="Sun W.-H."/>
            <person name="Liu D.-K."/>
            <person name="Li Y."/>
            <person name="Chen G.-Z."/>
            <person name="Liu X.-D."/>
            <person name="Liao X.-Y."/>
            <person name="Jiang Y.-T."/>
            <person name="Yu X."/>
            <person name="Hao Y."/>
            <person name="Huang J."/>
            <person name="Zhao X.-W."/>
            <person name="Ke S."/>
            <person name="Chen Y.-Y."/>
            <person name="Wu W.-L."/>
            <person name="Hsu J.-L."/>
            <person name="Lin Y.-F."/>
            <person name="Huang M.-D."/>
            <person name="Li C.-Y."/>
            <person name="Huang L."/>
            <person name="Wang Z.-W."/>
            <person name="Zhao X."/>
            <person name="Zhong W.-Y."/>
            <person name="Peng D.-H."/>
            <person name="Ahmad S."/>
            <person name="Lan S."/>
            <person name="Zhang J.-S."/>
            <person name="Tsai W.-C."/>
            <person name="Van De Peer Y."/>
            <person name="Liu Z.-J."/>
        </authorList>
    </citation>
    <scope>NUCLEOTIDE SEQUENCE</scope>
    <source>
        <strain evidence="2">CP</strain>
        <tissue evidence="2">Leaves</tissue>
    </source>
</reference>
<evidence type="ECO:0000256" key="1">
    <source>
        <dbReference type="SAM" id="MobiDB-lite"/>
    </source>
</evidence>
<evidence type="ECO:0000313" key="2">
    <source>
        <dbReference type="EMBL" id="KAK1295388.1"/>
    </source>
</evidence>
<organism evidence="2 3">
    <name type="scientific">Acorus calamus</name>
    <name type="common">Sweet flag</name>
    <dbReference type="NCBI Taxonomy" id="4465"/>
    <lineage>
        <taxon>Eukaryota</taxon>
        <taxon>Viridiplantae</taxon>
        <taxon>Streptophyta</taxon>
        <taxon>Embryophyta</taxon>
        <taxon>Tracheophyta</taxon>
        <taxon>Spermatophyta</taxon>
        <taxon>Magnoliopsida</taxon>
        <taxon>Liliopsida</taxon>
        <taxon>Acoraceae</taxon>
        <taxon>Acorus</taxon>
    </lineage>
</organism>
<feature type="compositionally biased region" description="Polar residues" evidence="1">
    <location>
        <begin position="12"/>
        <end position="31"/>
    </location>
</feature>
<proteinExistence type="predicted"/>
<evidence type="ECO:0000313" key="3">
    <source>
        <dbReference type="Proteomes" id="UP001180020"/>
    </source>
</evidence>
<feature type="region of interest" description="Disordered" evidence="1">
    <location>
        <begin position="1"/>
        <end position="42"/>
    </location>
</feature>
<reference evidence="2" key="1">
    <citation type="journal article" date="2023" name="Nat. Commun.">
        <title>Diploid and tetraploid genomes of Acorus and the evolution of monocots.</title>
        <authorList>
            <person name="Ma L."/>
            <person name="Liu K.W."/>
            <person name="Li Z."/>
            <person name="Hsiao Y.Y."/>
            <person name="Qi Y."/>
            <person name="Fu T."/>
            <person name="Tang G.D."/>
            <person name="Zhang D."/>
            <person name="Sun W.H."/>
            <person name="Liu D.K."/>
            <person name="Li Y."/>
            <person name="Chen G.Z."/>
            <person name="Liu X.D."/>
            <person name="Liao X.Y."/>
            <person name="Jiang Y.T."/>
            <person name="Yu X."/>
            <person name="Hao Y."/>
            <person name="Huang J."/>
            <person name="Zhao X.W."/>
            <person name="Ke S."/>
            <person name="Chen Y.Y."/>
            <person name="Wu W.L."/>
            <person name="Hsu J.L."/>
            <person name="Lin Y.F."/>
            <person name="Huang M.D."/>
            <person name="Li C.Y."/>
            <person name="Huang L."/>
            <person name="Wang Z.W."/>
            <person name="Zhao X."/>
            <person name="Zhong W.Y."/>
            <person name="Peng D.H."/>
            <person name="Ahmad S."/>
            <person name="Lan S."/>
            <person name="Zhang J.S."/>
            <person name="Tsai W.C."/>
            <person name="Van de Peer Y."/>
            <person name="Liu Z.J."/>
        </authorList>
    </citation>
    <scope>NUCLEOTIDE SEQUENCE</scope>
    <source>
        <strain evidence="2">CP</strain>
    </source>
</reference>
<keyword evidence="3" id="KW-1185">Reference proteome</keyword>
<protein>
    <submittedName>
        <fullName evidence="2">Uncharacterized protein</fullName>
    </submittedName>
</protein>
<sequence length="58" mass="6156">MLPKMNLPTLPQPMTRSALQNASSNQGSVPANPQPDDADGQCRVDEAELEAAQHLALS</sequence>